<dbReference type="GO" id="GO:0003677">
    <property type="term" value="F:DNA binding"/>
    <property type="evidence" value="ECO:0007669"/>
    <property type="project" value="UniProtKB-KW"/>
</dbReference>
<dbReference type="AlphaFoldDB" id="A0A059CD70"/>
<evidence type="ECO:0000313" key="11">
    <source>
        <dbReference type="EMBL" id="KCW76199.1"/>
    </source>
</evidence>
<dbReference type="Gramene" id="KCW76199">
    <property type="protein sequence ID" value="KCW76199"/>
    <property type="gene ID" value="EUGRSUZ_D00588"/>
</dbReference>
<comment type="function">
    <text evidence="8">Auxin response factors (ARFs) are transcriptional factors that bind specifically to the DNA sequence 5'-TGTCTC-3' found in the auxin-responsive promoter elements (AuxREs).</text>
</comment>
<name>A0A059CD70_EUCGR</name>
<evidence type="ECO:0000259" key="10">
    <source>
        <dbReference type="PROSITE" id="PS50863"/>
    </source>
</evidence>
<feature type="compositionally biased region" description="Acidic residues" evidence="9">
    <location>
        <begin position="1"/>
        <end position="12"/>
    </location>
</feature>
<evidence type="ECO:0000256" key="6">
    <source>
        <dbReference type="ARBA" id="ARBA00023242"/>
    </source>
</evidence>
<dbReference type="SMR" id="A0A059CD70"/>
<dbReference type="Gene3D" id="2.30.30.1040">
    <property type="match status" value="1"/>
</dbReference>
<keyword evidence="3 8" id="KW-0805">Transcription regulation</keyword>
<protein>
    <recommendedName>
        <fullName evidence="8">Auxin response factor</fullName>
    </recommendedName>
</protein>
<dbReference type="SUPFAM" id="SSF101936">
    <property type="entry name" value="DNA-binding pseudobarrel domain"/>
    <property type="match status" value="1"/>
</dbReference>
<dbReference type="SMART" id="SM01019">
    <property type="entry name" value="B3"/>
    <property type="match status" value="1"/>
</dbReference>
<dbReference type="CDD" id="cd10017">
    <property type="entry name" value="B3_DNA"/>
    <property type="match status" value="1"/>
</dbReference>
<keyword evidence="7 8" id="KW-0927">Auxin signaling pathway</keyword>
<sequence length="653" mass="71552">MIDLNTVEDDETPSSGSSPASSLSSAISASNINSNPAYPTSSSSSSSSCSPLCLELWHACAGPLISLPKRGSLVVYFPQGHLEHVSDFPTSVFDLPSQIFCRVVDVKLHADASTDDVYAQVSLVPEREQIEHKLREGDNEIDLDEDEIEPAVKSSTPHMFCKTLTASDTSTHGGFSVPRRAAEDCFPPLDYNQQRPSQELVAKDLHGLEWRFRHIYRAGQPRRHLLTTGWSAFVNRKKLVSGDAVLFLRASNGELRLGVRRAIQVKGASAFPSLCIQTLNQSALMDVPKAVSLGIAFSVYYDPRASSSEFLIPARRFFKSLNQTLAPGMRFKMRFEAEDTAERRHSGLIANISDMDPVRWPNSKWRCLSVRWDDVEPDRGSRICPWEIEPSGSVSSPIGFMMPGSKRTRFGIPSMKPEYPVPNGIGASDFGESFRFQKVLQGQETFANPPYTRPWFTSGAQGNGAFGVRDGFQMVPSRNGCSALSQGSDNRFGLPVSSVQVSSPSSVLMFHQPSRKSSNRSSLCNTLPWDEKLSSPMKVSFGGTSPLGLLNEENRLSFPHSSILLPSEGVVSEDMAPPLKSSCRLFGISLTEGRDVSHKEVSMSSSRLNGEPLFGHIGENFHPKANVSRVVGSNCTRVLDLPPVSDVLFDVAS</sequence>
<proteinExistence type="inferred from homology"/>
<dbReference type="Pfam" id="PF02362">
    <property type="entry name" value="B3"/>
    <property type="match status" value="1"/>
</dbReference>
<dbReference type="PROSITE" id="PS50863">
    <property type="entry name" value="B3"/>
    <property type="match status" value="1"/>
</dbReference>
<accession>A0A059CD70</accession>
<evidence type="ECO:0000256" key="8">
    <source>
        <dbReference type="RuleBase" id="RU004561"/>
    </source>
</evidence>
<evidence type="ECO:0000256" key="1">
    <source>
        <dbReference type="ARBA" id="ARBA00004123"/>
    </source>
</evidence>
<dbReference type="Pfam" id="PF06507">
    <property type="entry name" value="ARF_AD"/>
    <property type="match status" value="1"/>
</dbReference>
<dbReference type="FunFam" id="2.30.30.1040:FF:000001">
    <property type="entry name" value="Auxin response factor"/>
    <property type="match status" value="1"/>
</dbReference>
<reference evidence="11" key="1">
    <citation type="submission" date="2013-07" db="EMBL/GenBank/DDBJ databases">
        <title>The genome of Eucalyptus grandis.</title>
        <authorList>
            <person name="Schmutz J."/>
            <person name="Hayes R."/>
            <person name="Myburg A."/>
            <person name="Tuskan G."/>
            <person name="Grattapaglia D."/>
            <person name="Rokhsar D.S."/>
        </authorList>
    </citation>
    <scope>NUCLEOTIDE SEQUENCE</scope>
    <source>
        <tissue evidence="11">Leaf extractions</tissue>
    </source>
</reference>
<keyword evidence="5 8" id="KW-0804">Transcription</keyword>
<keyword evidence="4 8" id="KW-0238">DNA-binding</keyword>
<dbReference type="InterPro" id="IPR010525">
    <property type="entry name" value="ARF_dom"/>
</dbReference>
<dbReference type="GO" id="GO:0009734">
    <property type="term" value="P:auxin-activated signaling pathway"/>
    <property type="evidence" value="ECO:0007669"/>
    <property type="project" value="UniProtKB-KW"/>
</dbReference>
<dbReference type="GO" id="GO:0006355">
    <property type="term" value="P:regulation of DNA-templated transcription"/>
    <property type="evidence" value="ECO:0007669"/>
    <property type="project" value="InterPro"/>
</dbReference>
<dbReference type="InterPro" id="IPR015300">
    <property type="entry name" value="DNA-bd_pseudobarrel_sf"/>
</dbReference>
<dbReference type="PANTHER" id="PTHR31384">
    <property type="entry name" value="AUXIN RESPONSE FACTOR 4-RELATED"/>
    <property type="match status" value="1"/>
</dbReference>
<dbReference type="Gene3D" id="2.40.330.10">
    <property type="entry name" value="DNA-binding pseudobarrel domain"/>
    <property type="match status" value="1"/>
</dbReference>
<feature type="region of interest" description="Disordered" evidence="9">
    <location>
        <begin position="1"/>
        <end position="25"/>
    </location>
</feature>
<keyword evidence="6 8" id="KW-0539">Nucleus</keyword>
<dbReference type="FunFam" id="2.40.330.10:FF:000001">
    <property type="entry name" value="Auxin response factor"/>
    <property type="match status" value="1"/>
</dbReference>
<comment type="subcellular location">
    <subcellularLocation>
        <location evidence="1 8">Nucleus</location>
    </subcellularLocation>
</comment>
<evidence type="ECO:0000256" key="2">
    <source>
        <dbReference type="ARBA" id="ARBA00007853"/>
    </source>
</evidence>
<feature type="compositionally biased region" description="Low complexity" evidence="9">
    <location>
        <begin position="13"/>
        <end position="25"/>
    </location>
</feature>
<comment type="similarity">
    <text evidence="2 8">Belongs to the ARF family.</text>
</comment>
<evidence type="ECO:0000256" key="7">
    <source>
        <dbReference type="ARBA" id="ARBA00023294"/>
    </source>
</evidence>
<evidence type="ECO:0000256" key="9">
    <source>
        <dbReference type="SAM" id="MobiDB-lite"/>
    </source>
</evidence>
<evidence type="ECO:0000256" key="3">
    <source>
        <dbReference type="ARBA" id="ARBA00023015"/>
    </source>
</evidence>
<dbReference type="PANTHER" id="PTHR31384:SF5">
    <property type="entry name" value="AUXIN RESPONSE FACTOR 3"/>
    <property type="match status" value="1"/>
</dbReference>
<dbReference type="InterPro" id="IPR003340">
    <property type="entry name" value="B3_DNA-bd"/>
</dbReference>
<comment type="subunit">
    <text evidence="8">Homodimers and heterodimers.</text>
</comment>
<evidence type="ECO:0000256" key="4">
    <source>
        <dbReference type="ARBA" id="ARBA00023125"/>
    </source>
</evidence>
<dbReference type="EMBL" id="KK198756">
    <property type="protein sequence ID" value="KCW76199.1"/>
    <property type="molecule type" value="Genomic_DNA"/>
</dbReference>
<evidence type="ECO:0000256" key="5">
    <source>
        <dbReference type="ARBA" id="ARBA00023163"/>
    </source>
</evidence>
<gene>
    <name evidence="11" type="ORF">EUGRSUZ_D00588</name>
</gene>
<dbReference type="InterPro" id="IPR044835">
    <property type="entry name" value="ARF_plant"/>
</dbReference>
<feature type="domain" description="TF-B3" evidence="10">
    <location>
        <begin position="160"/>
        <end position="263"/>
    </location>
</feature>
<organism evidence="11">
    <name type="scientific">Eucalyptus grandis</name>
    <name type="common">Flooded gum</name>
    <dbReference type="NCBI Taxonomy" id="71139"/>
    <lineage>
        <taxon>Eukaryota</taxon>
        <taxon>Viridiplantae</taxon>
        <taxon>Streptophyta</taxon>
        <taxon>Embryophyta</taxon>
        <taxon>Tracheophyta</taxon>
        <taxon>Spermatophyta</taxon>
        <taxon>Magnoliopsida</taxon>
        <taxon>eudicotyledons</taxon>
        <taxon>Gunneridae</taxon>
        <taxon>Pentapetalae</taxon>
        <taxon>rosids</taxon>
        <taxon>malvids</taxon>
        <taxon>Myrtales</taxon>
        <taxon>Myrtaceae</taxon>
        <taxon>Myrtoideae</taxon>
        <taxon>Eucalypteae</taxon>
        <taxon>Eucalyptus</taxon>
    </lineage>
</organism>
<dbReference type="GO" id="GO:0005634">
    <property type="term" value="C:nucleus"/>
    <property type="evidence" value="ECO:0007669"/>
    <property type="project" value="UniProtKB-SubCell"/>
</dbReference>